<dbReference type="GO" id="GO:0016887">
    <property type="term" value="F:ATP hydrolysis activity"/>
    <property type="evidence" value="ECO:0007669"/>
    <property type="project" value="InterPro"/>
</dbReference>
<organism evidence="2 3">
    <name type="scientific">Ruthenibacterium lactatiformans</name>
    <dbReference type="NCBI Taxonomy" id="1550024"/>
    <lineage>
        <taxon>Bacteria</taxon>
        <taxon>Bacillati</taxon>
        <taxon>Bacillota</taxon>
        <taxon>Clostridia</taxon>
        <taxon>Eubacteriales</taxon>
        <taxon>Oscillospiraceae</taxon>
        <taxon>Ruthenibacterium</taxon>
    </lineage>
</organism>
<comment type="caution">
    <text evidence="2">The sequence shown here is derived from an EMBL/GenBank/DDBJ whole genome shotgun (WGS) entry which is preliminary data.</text>
</comment>
<dbReference type="InterPro" id="IPR052934">
    <property type="entry name" value="Methyl-DNA_Rec/Restrict_Enz"/>
</dbReference>
<dbReference type="InterPro" id="IPR011704">
    <property type="entry name" value="ATPase_dyneun-rel_AAA"/>
</dbReference>
<dbReference type="GO" id="GO:0004519">
    <property type="term" value="F:endonuclease activity"/>
    <property type="evidence" value="ECO:0007669"/>
    <property type="project" value="UniProtKB-KW"/>
</dbReference>
<evidence type="ECO:0000313" key="2">
    <source>
        <dbReference type="EMBL" id="KJF39106.1"/>
    </source>
</evidence>
<evidence type="ECO:0000259" key="1">
    <source>
        <dbReference type="SMART" id="SM00382"/>
    </source>
</evidence>
<dbReference type="SUPFAM" id="SSF52540">
    <property type="entry name" value="P-loop containing nucleoside triphosphate hydrolases"/>
    <property type="match status" value="1"/>
</dbReference>
<keyword evidence="2" id="KW-0255">Endonuclease</keyword>
<dbReference type="GeneID" id="42857694"/>
<protein>
    <submittedName>
        <fullName evidence="2">Restriction endonuclease</fullName>
    </submittedName>
</protein>
<dbReference type="CDD" id="cd00009">
    <property type="entry name" value="AAA"/>
    <property type="match status" value="1"/>
</dbReference>
<dbReference type="SMART" id="SM00382">
    <property type="entry name" value="AAA"/>
    <property type="match status" value="1"/>
</dbReference>
<keyword evidence="2" id="KW-0540">Nuclease</keyword>
<dbReference type="PANTHER" id="PTHR37291">
    <property type="entry name" value="5-METHYLCYTOSINE-SPECIFIC RESTRICTION ENZYME B"/>
    <property type="match status" value="1"/>
</dbReference>
<dbReference type="InterPro" id="IPR003593">
    <property type="entry name" value="AAA+_ATPase"/>
</dbReference>
<gene>
    <name evidence="2" type="ORF">TQ39_14070</name>
</gene>
<proteinExistence type="predicted"/>
<dbReference type="EMBL" id="JXXK01000023">
    <property type="protein sequence ID" value="KJF39106.1"/>
    <property type="molecule type" value="Genomic_DNA"/>
</dbReference>
<dbReference type="GO" id="GO:0005524">
    <property type="term" value="F:ATP binding"/>
    <property type="evidence" value="ECO:0007669"/>
    <property type="project" value="InterPro"/>
</dbReference>
<evidence type="ECO:0000313" key="3">
    <source>
        <dbReference type="Proteomes" id="UP000032483"/>
    </source>
</evidence>
<accession>A0A0D8IXT7</accession>
<dbReference type="RefSeq" id="WP_050005975.1">
    <property type="nucleotide sequence ID" value="NZ_JXXK01000023.1"/>
</dbReference>
<keyword evidence="3" id="KW-1185">Reference proteome</keyword>
<dbReference type="AlphaFoldDB" id="A0A0D8IXT7"/>
<feature type="domain" description="AAA+ ATPase" evidence="1">
    <location>
        <begin position="451"/>
        <end position="608"/>
    </location>
</feature>
<dbReference type="PATRIC" id="fig|1550024.3.peg.3206"/>
<keyword evidence="2" id="KW-0378">Hydrolase</keyword>
<reference evidence="2" key="1">
    <citation type="submission" date="2015-02" db="EMBL/GenBank/DDBJ databases">
        <title>A novel member of the family Ruminococcaceae isolated from human feces.</title>
        <authorList>
            <person name="Shkoporov A.N."/>
            <person name="Chaplin A.V."/>
            <person name="Motuzova O.V."/>
            <person name="Kafarskaia L.I."/>
            <person name="Khokhlova E.V."/>
            <person name="Efimov B.A."/>
        </authorList>
    </citation>
    <scope>NUCLEOTIDE SEQUENCE [LARGE SCALE GENOMIC DNA]</scope>
    <source>
        <strain evidence="2">585-1</strain>
    </source>
</reference>
<dbReference type="Gene3D" id="3.40.50.300">
    <property type="entry name" value="P-loop containing nucleotide triphosphate hydrolases"/>
    <property type="match status" value="1"/>
</dbReference>
<dbReference type="InterPro" id="IPR027417">
    <property type="entry name" value="P-loop_NTPase"/>
</dbReference>
<name>A0A0D8IXT7_9FIRM</name>
<sequence length="705" mass="81576">MDIQETISRVRKEYKDYLREKHPDWAESSLSTHVSDAFYLYQNTIALSFWKCFESDESMAAAKQDILEYLKHDVMSERAEERTAGYFNDLKMLKEFLDTKGGVRAYVGPEYDCEVTVYKYAKMSYDGALSSDDAVAAMCKEVPFFGETSHKLMVMLFASMMEGTRYTRRGNTETTIYFIAHIGQDYGKDRMVNALKATHENITYYYEQTGNKSNSIRRGCTKVAKDNNIVMDFSEKMFEGIIPKESSDTALTVDDTAVRYWLYAAGDGSVNWENDYDEGIMAIGWDDMGDLMQYSSKEEMRAKMREVYGGTSSYKNQVHATWQFANDIKPGDIIFVKKGRKEIIGRGVVEGEYVYDPTREHYRNTRTVRWTDKGLWEHSEQLAMKTLTDVTPYTDFVKKTQSLFDGESTNVAIQDEDEEERTYDPYTADDFLHDVFMEEDRYNILKALLLTKKNVILQGAPGVGKTFAAKRLAYSIMGEKDTNRVKMVQFHQSYSYEDFIMGFRPTETGFELKKGVFYEFCRKAAEDDRPYFFIIDEINRGNLSKIFGELFMLIESDKRGVELQLLYADEQFSIPSNVYIIGMMNTADRSLAMLDYALRRRFAFFEMTPAFNSSGFRAYRAKINNPKFDRLIATVEQLNDVIANDDSLGEGFCIGHSYFCTNATVTDDWMKSVVEFELIPLLKEYWFDEAAKVKDWSRTLREVVK</sequence>
<dbReference type="Proteomes" id="UP000032483">
    <property type="component" value="Unassembled WGS sequence"/>
</dbReference>
<dbReference type="PANTHER" id="PTHR37291:SF1">
    <property type="entry name" value="TYPE IV METHYL-DIRECTED RESTRICTION ENZYME ECOKMCRB SUBUNIT"/>
    <property type="match status" value="1"/>
</dbReference>
<dbReference type="Pfam" id="PF07728">
    <property type="entry name" value="AAA_5"/>
    <property type="match status" value="1"/>
</dbReference>